<dbReference type="PRINTS" id="PR00455">
    <property type="entry name" value="HTHTETR"/>
</dbReference>
<dbReference type="InterPro" id="IPR036271">
    <property type="entry name" value="Tet_transcr_reg_TetR-rel_C_sf"/>
</dbReference>
<dbReference type="PROSITE" id="PS50977">
    <property type="entry name" value="HTH_TETR_2"/>
    <property type="match status" value="1"/>
</dbReference>
<proteinExistence type="predicted"/>
<accession>A0ABP9PXW6</accession>
<organism evidence="6 7">
    <name type="scientific">Pseudonocardia eucalypti</name>
    <dbReference type="NCBI Taxonomy" id="648755"/>
    <lineage>
        <taxon>Bacteria</taxon>
        <taxon>Bacillati</taxon>
        <taxon>Actinomycetota</taxon>
        <taxon>Actinomycetes</taxon>
        <taxon>Pseudonocardiales</taxon>
        <taxon>Pseudonocardiaceae</taxon>
        <taxon>Pseudonocardia</taxon>
    </lineage>
</organism>
<comment type="caution">
    <text evidence="6">The sequence shown here is derived from an EMBL/GenBank/DDBJ whole genome shotgun (WGS) entry which is preliminary data.</text>
</comment>
<reference evidence="7" key="1">
    <citation type="journal article" date="2019" name="Int. J. Syst. Evol. Microbiol.">
        <title>The Global Catalogue of Microorganisms (GCM) 10K type strain sequencing project: providing services to taxonomists for standard genome sequencing and annotation.</title>
        <authorList>
            <consortium name="The Broad Institute Genomics Platform"/>
            <consortium name="The Broad Institute Genome Sequencing Center for Infectious Disease"/>
            <person name="Wu L."/>
            <person name="Ma J."/>
        </authorList>
    </citation>
    <scope>NUCLEOTIDE SEQUENCE [LARGE SCALE GENOMIC DNA]</scope>
    <source>
        <strain evidence="7">JCM 18303</strain>
    </source>
</reference>
<dbReference type="InterPro" id="IPR041479">
    <property type="entry name" value="TetR_CgmR_C"/>
</dbReference>
<evidence type="ECO:0000256" key="3">
    <source>
        <dbReference type="ARBA" id="ARBA00023163"/>
    </source>
</evidence>
<dbReference type="EMBL" id="BAABJP010000008">
    <property type="protein sequence ID" value="GAA5153287.1"/>
    <property type="molecule type" value="Genomic_DNA"/>
</dbReference>
<dbReference type="RefSeq" id="WP_185061837.1">
    <property type="nucleotide sequence ID" value="NZ_BAABJP010000008.1"/>
</dbReference>
<dbReference type="Pfam" id="PF00440">
    <property type="entry name" value="TetR_N"/>
    <property type="match status" value="1"/>
</dbReference>
<protein>
    <submittedName>
        <fullName evidence="6">TetR/AcrR family transcriptional regulator</fullName>
    </submittedName>
</protein>
<dbReference type="InterPro" id="IPR001647">
    <property type="entry name" value="HTH_TetR"/>
</dbReference>
<keyword evidence="1" id="KW-0805">Transcription regulation</keyword>
<feature type="DNA-binding region" description="H-T-H motif" evidence="4">
    <location>
        <begin position="26"/>
        <end position="45"/>
    </location>
</feature>
<evidence type="ECO:0000259" key="5">
    <source>
        <dbReference type="PROSITE" id="PS50977"/>
    </source>
</evidence>
<feature type="domain" description="HTH tetR-type" evidence="5">
    <location>
        <begin position="3"/>
        <end position="63"/>
    </location>
</feature>
<sequence length="176" mass="18801">MRPSSRHAILDAAVQIAERNGIGSLTLDAAAKRAGVSKGGLIYHFASKEQLMLAVVEYISEAWESALTRELGTTYENATPGARLRAYTAVAASHRASRADLAIVIDSIHDEALLAPWRALISRWTASPPPTADPTDIDRQVARLAADGLWFAEATGTTGLSAEVRAAVLARIERLA</sequence>
<dbReference type="Proteomes" id="UP001428817">
    <property type="component" value="Unassembled WGS sequence"/>
</dbReference>
<dbReference type="InterPro" id="IPR050109">
    <property type="entry name" value="HTH-type_TetR-like_transc_reg"/>
</dbReference>
<keyword evidence="3" id="KW-0804">Transcription</keyword>
<evidence type="ECO:0000256" key="1">
    <source>
        <dbReference type="ARBA" id="ARBA00023015"/>
    </source>
</evidence>
<dbReference type="PANTHER" id="PTHR30055:SF234">
    <property type="entry name" value="HTH-TYPE TRANSCRIPTIONAL REGULATOR BETI"/>
    <property type="match status" value="1"/>
</dbReference>
<evidence type="ECO:0000256" key="2">
    <source>
        <dbReference type="ARBA" id="ARBA00023125"/>
    </source>
</evidence>
<evidence type="ECO:0000313" key="7">
    <source>
        <dbReference type="Proteomes" id="UP001428817"/>
    </source>
</evidence>
<keyword evidence="2 4" id="KW-0238">DNA-binding</keyword>
<dbReference type="Pfam" id="PF17937">
    <property type="entry name" value="TetR_C_28"/>
    <property type="match status" value="1"/>
</dbReference>
<dbReference type="InterPro" id="IPR009057">
    <property type="entry name" value="Homeodomain-like_sf"/>
</dbReference>
<name>A0ABP9PXW6_9PSEU</name>
<dbReference type="Gene3D" id="1.10.357.10">
    <property type="entry name" value="Tetracycline Repressor, domain 2"/>
    <property type="match status" value="1"/>
</dbReference>
<gene>
    <name evidence="6" type="ORF">GCM10023321_23320</name>
</gene>
<dbReference type="PANTHER" id="PTHR30055">
    <property type="entry name" value="HTH-TYPE TRANSCRIPTIONAL REGULATOR RUTR"/>
    <property type="match status" value="1"/>
</dbReference>
<evidence type="ECO:0000256" key="4">
    <source>
        <dbReference type="PROSITE-ProRule" id="PRU00335"/>
    </source>
</evidence>
<evidence type="ECO:0000313" key="6">
    <source>
        <dbReference type="EMBL" id="GAA5153287.1"/>
    </source>
</evidence>
<dbReference type="SUPFAM" id="SSF48498">
    <property type="entry name" value="Tetracyclin repressor-like, C-terminal domain"/>
    <property type="match status" value="1"/>
</dbReference>
<keyword evidence="7" id="KW-1185">Reference proteome</keyword>
<dbReference type="SUPFAM" id="SSF46689">
    <property type="entry name" value="Homeodomain-like"/>
    <property type="match status" value="1"/>
</dbReference>